<dbReference type="EMBL" id="LR786865">
    <property type="protein sequence ID" value="CAB3262727.1"/>
    <property type="molecule type" value="mRNA"/>
</dbReference>
<dbReference type="AlphaFoldDB" id="A0A6F9DGY9"/>
<feature type="transmembrane region" description="Helical" evidence="2">
    <location>
        <begin position="30"/>
        <end position="50"/>
    </location>
</feature>
<dbReference type="PANTHER" id="PTHR31046">
    <property type="entry name" value="TRANSMEMBRANE PROTEIN 121"/>
    <property type="match status" value="1"/>
</dbReference>
<feature type="transmembrane region" description="Helical" evidence="2">
    <location>
        <begin position="287"/>
        <end position="310"/>
    </location>
</feature>
<name>A0A6F9DGY9_9ASCI</name>
<dbReference type="PANTHER" id="PTHR31046:SF1">
    <property type="entry name" value="TRANSMEMBRANE PROTEIN 121"/>
    <property type="match status" value="1"/>
</dbReference>
<feature type="transmembrane region" description="Helical" evidence="2">
    <location>
        <begin position="185"/>
        <end position="203"/>
    </location>
</feature>
<organism evidence="3">
    <name type="scientific">Phallusia mammillata</name>
    <dbReference type="NCBI Taxonomy" id="59560"/>
    <lineage>
        <taxon>Eukaryota</taxon>
        <taxon>Metazoa</taxon>
        <taxon>Chordata</taxon>
        <taxon>Tunicata</taxon>
        <taxon>Ascidiacea</taxon>
        <taxon>Phlebobranchia</taxon>
        <taxon>Ascidiidae</taxon>
        <taxon>Phallusia</taxon>
    </lineage>
</organism>
<feature type="transmembrane region" description="Helical" evidence="2">
    <location>
        <begin position="62"/>
        <end position="85"/>
    </location>
</feature>
<accession>A0A6F9DGY9</accession>
<protein>
    <submittedName>
        <fullName evidence="3">Uncharacterized protein LOC100182381</fullName>
    </submittedName>
</protein>
<dbReference type="InterPro" id="IPR042314">
    <property type="entry name" value="TMEM121"/>
</dbReference>
<evidence type="ECO:0000313" key="3">
    <source>
        <dbReference type="EMBL" id="CAB3262727.1"/>
    </source>
</evidence>
<feature type="transmembrane region" description="Helical" evidence="2">
    <location>
        <begin position="255"/>
        <end position="275"/>
    </location>
</feature>
<gene>
    <name evidence="3" type="primary">LOC100182381</name>
</gene>
<dbReference type="Pfam" id="PF14997">
    <property type="entry name" value="CECR6_TMEM121"/>
    <property type="match status" value="1"/>
</dbReference>
<reference evidence="3" key="1">
    <citation type="submission" date="2020-04" db="EMBL/GenBank/DDBJ databases">
        <authorList>
            <person name="Neveu A P."/>
        </authorList>
    </citation>
    <scope>NUCLEOTIDE SEQUENCE</scope>
    <source>
        <tissue evidence="3">Whole embryo</tissue>
    </source>
</reference>
<keyword evidence="2" id="KW-0472">Membrane</keyword>
<proteinExistence type="evidence at transcript level"/>
<evidence type="ECO:0000256" key="2">
    <source>
        <dbReference type="SAM" id="Phobius"/>
    </source>
</evidence>
<evidence type="ECO:0000256" key="1">
    <source>
        <dbReference type="ARBA" id="ARBA00007711"/>
    </source>
</evidence>
<sequence length="677" mass="75002">MNEDITTAALNTLKMDHHQLHEERPLTSKIHIVMTTMIIMTGMGVLDGYLVEQNYGSRKTGVFVMLLIGDVCLLLVLRYVALWVGTEVRTTKRGCSMVEWFLFIFVLDIKMYFILESVRKDCSSLGFIINNAPLKANTNENMVETMVTGEREENLVQVKEVDPNIQLDNLIYNDCEYSLSAKKMLTLFQAIFIGGLYLLLVGADHLKNVTSFRELEEVKMRAFWVVVDLLDILDLQSSMWEADQGELPYLVEGFIYFYCYIVLIILPPLSLAEMCKDGDEVHPHKMLIYLVGSLCVVNVGSSVIRLVLLFRHNFASTSSIFIGKNVIGLGMKVTKLIQMRLIHTNRLRFTSVSGNEHHQDGGRFVANGNAIVPRDVDGRTDEDVQSSCTGHDCDRQFQYGTWKSSENTTTETGVFDCANGCEHNKRRSAMSESPTAGHVLSDKCNGDVSKSMTRFDNEKLRRVKFNGQQIRGVVLANRVGSTTSGSDAGSCCGRSGYPQHLRRIERFENGSGSCQGAPKSLEDIFSRTRSSSPPPPLCSHPSSYSLGRNRHSYALNLSETYSEAPMYDEACLQASRSTGNMTSLGATSPVVTNFPPPMDVRFDKSMSCGGTLQSQVSADESNLIGRETLSDSELSDLAPPPPSMNLMQQTVLANGNLKTSSLARSNLSDSDAESTSV</sequence>
<keyword evidence="2" id="KW-1133">Transmembrane helix</keyword>
<dbReference type="InterPro" id="IPR032776">
    <property type="entry name" value="CECR6/TMEM121"/>
</dbReference>
<keyword evidence="2" id="KW-0812">Transmembrane</keyword>
<comment type="similarity">
    <text evidence="1">Belongs to the TMEM121 family.</text>
</comment>
<feature type="transmembrane region" description="Helical" evidence="2">
    <location>
        <begin position="97"/>
        <end position="115"/>
    </location>
</feature>